<evidence type="ECO:0000259" key="4">
    <source>
        <dbReference type="PROSITE" id="PS50014"/>
    </source>
</evidence>
<dbReference type="GO" id="GO:0005669">
    <property type="term" value="C:transcription factor TFIID complex"/>
    <property type="evidence" value="ECO:0007669"/>
    <property type="project" value="InterPro"/>
</dbReference>
<reference evidence="5" key="1">
    <citation type="submission" date="2022-07" db="EMBL/GenBank/DDBJ databases">
        <title>Evaluation of T. orientalis genome assembly methods using nanopore sequencing and analysis of variation between genomes.</title>
        <authorList>
            <person name="Yam J."/>
            <person name="Micallef M.L."/>
            <person name="Liu M."/>
            <person name="Djordjevic S.P."/>
            <person name="Bogema D.R."/>
            <person name="Jenkins C."/>
        </authorList>
    </citation>
    <scope>NUCLEOTIDE SEQUENCE</scope>
    <source>
        <strain evidence="5">Goon Nure</strain>
    </source>
</reference>
<dbReference type="Proteomes" id="UP000244811">
    <property type="component" value="Chromosome 4"/>
</dbReference>
<dbReference type="GO" id="GO:0006367">
    <property type="term" value="P:transcription initiation at RNA polymerase II promoter"/>
    <property type="evidence" value="ECO:0007669"/>
    <property type="project" value="TreeGrafter"/>
</dbReference>
<dbReference type="SMART" id="SM00297">
    <property type="entry name" value="BROMO"/>
    <property type="match status" value="1"/>
</dbReference>
<dbReference type="InterPro" id="IPR001487">
    <property type="entry name" value="Bromodomain"/>
</dbReference>
<evidence type="ECO:0000256" key="1">
    <source>
        <dbReference type="ARBA" id="ARBA00023117"/>
    </source>
</evidence>
<dbReference type="SUPFAM" id="SSF47370">
    <property type="entry name" value="Bromodomain"/>
    <property type="match status" value="1"/>
</dbReference>
<evidence type="ECO:0000313" key="5">
    <source>
        <dbReference type="EMBL" id="UKK02525.2"/>
    </source>
</evidence>
<dbReference type="GO" id="GO:0003682">
    <property type="term" value="F:chromatin binding"/>
    <property type="evidence" value="ECO:0007669"/>
    <property type="project" value="TreeGrafter"/>
</dbReference>
<name>A0A976QV32_THEOR</name>
<dbReference type="PROSITE" id="PS50014">
    <property type="entry name" value="BROMODOMAIN_2"/>
    <property type="match status" value="1"/>
</dbReference>
<dbReference type="Pfam" id="PF00439">
    <property type="entry name" value="Bromodomain"/>
    <property type="match status" value="1"/>
</dbReference>
<protein>
    <recommendedName>
        <fullName evidence="4">Bromo domain-containing protein</fullName>
    </recommendedName>
</protein>
<dbReference type="EMBL" id="CP056072">
    <property type="protein sequence ID" value="UKK02525.2"/>
    <property type="molecule type" value="Genomic_DNA"/>
</dbReference>
<feature type="compositionally biased region" description="Low complexity" evidence="3">
    <location>
        <begin position="619"/>
        <end position="640"/>
    </location>
</feature>
<evidence type="ECO:0000313" key="6">
    <source>
        <dbReference type="Proteomes" id="UP000244811"/>
    </source>
</evidence>
<feature type="region of interest" description="Disordered" evidence="3">
    <location>
        <begin position="603"/>
        <end position="653"/>
    </location>
</feature>
<keyword evidence="1 2" id="KW-0103">Bromodomain</keyword>
<dbReference type="InterPro" id="IPR036427">
    <property type="entry name" value="Bromodomain-like_sf"/>
</dbReference>
<dbReference type="Gene3D" id="1.20.920.10">
    <property type="entry name" value="Bromodomain-like"/>
    <property type="match status" value="1"/>
</dbReference>
<dbReference type="PANTHER" id="PTHR15137:SF9">
    <property type="entry name" value="TRANSCRIPTION INITIATION FACTOR TFIID SUBUNIT 2"/>
    <property type="match status" value="1"/>
</dbReference>
<dbReference type="GO" id="GO:0000976">
    <property type="term" value="F:transcription cis-regulatory region binding"/>
    <property type="evidence" value="ECO:0007669"/>
    <property type="project" value="TreeGrafter"/>
</dbReference>
<proteinExistence type="predicted"/>
<sequence>MVSYKLIHQKVDVTLDFDNYTLKGFTHLKLRKIDGNGVERVQNDEKYMIPVSLPLVGNSVYKRVLLDDSEVQYVVLKPVDNAIKSKILENSYNGVDLMSYEGLHLSVQSLNDSIMYIEIDPAKLEFGLDIFFDYYDMTAMNSEIYFEKHWILPRASTNYREYKLLVSAKSSNCWFPTFFNQEHRCFKYEFNVTVPVDYNVICGFPMREGLGERQVTQYMTTKTYRFASFNVTDHELSMNNSEFSMGVQKFELNGTDRAQTLGGALYESFGIFAGQFDFRDGLRVEKKEEIPEEVDSDEELVQMSKSTFELKTNSKLIYVTLRGFGYLLEPTNVATTLCLETYKSVLEMEMCGLYLLFLPNGTFPESMDLSSCLRSQNHVDFKRCSGFTASENYLFCSFMDPMTRMYHDLYYKSGGNMVVYSLDVLHSFTDLTHDPKCVDKRIAIATGLSSLYVRKVDNAAKYLHLNLMLQSYLVDQFIKRNLGTTEHKLRLWSRRELFATMVELVGDYYPLTVATDGNSSDNSSLWKGAAVKEDKSAGEKAKKRDRPSHTSEISEQVLMEDVVFMLKCQLIPSVLESIVANTSFLTESFIVTLFKRFLSKWSGRPKSSKRSEGTSGTYDGSDNNNVSGDVNSGVGDGSSVTGNQNSVNDATEGFDNSFHAGATAGASAAASVVTKANSSASGDASVDGHNAANVDASKEDDNIWEWLLREVLARYVLFWNSKPQNRLNKDKKLAVEMGVQGILRKGDEHDQLRVCITNLQNLVKSYIYGTGCPQISMGLILQLQRKGTSMDHLSFRVDVNSLQPPLDINDQGQTKYTLIDITSQSAKNLYNIYSKLLQLTHYTQQSNSEIGEDAVVYKMLLNIFNVTTIGPKDDIVDFGDQRDNMGLMSFSEIGLLKKKMCLHQTFFDSVDMIGRDGNFVMGFGYIGNYPWPFCLGYGPLWDCVEMLKNSCDINKITDLLIDNGTNYCGTTIKTDYKLQYNPGQIPIATSGGMPYWKLVLVQQSLIQNETKKTEDKSMLCLSGGYAKKWMFYLISDIVEDDGVRESIKLLGELVPISYNVNPRATRGRKKVALKGIAEDLEKDLQNSAVGTFTTNTGSNTYLGLYSECDRHLVEWMKHLYMSLHPELTQLDNRSIVAKICSKTRLPLLWIRVDSGFSMLARIRRCQSGSMWEQQLQSDNNIYSLIEACQALGSFGKSEYISDNPLAESACKRLDAVVKKQKAHPYIRARCVYSLVCLYNRDPRQHAYLYGFFTKYLTRLANLSIHPAEARFITEFYKAMCLLRNEQGFTPDFVLDILSNTIENLTGPSTLTQATNLMESASYLNPPDVTHTSLGGIGHNSVFNLWDYMWHMFRLDGIPGSCSPGRALASKFLLCLSRQPVFLKLCVERFKNERDLGFDFDPLLFLPLRQHVKHKFQSAFELSQNYNSMLVQRAAIRLALQLLLQCSYRFKLSVEASPNSSDASSRRAKYTNSEVAFEYLLVNELFSEGVDATLEAVEPERRLRLLYQTAGLLECVKCACFLFHVVRSPELKIALWDMFYNVLFDTCMSKPILFLNISSATLQRSRRYMLVILKKASVSKLPFYLKLFPKIHKAYSLLFGFGTLFPKDPKPDKNFVNQRIHRLTSGLSMPKIASFKRAYGEGESGSGDDWQNVALEAVRALKEIRQSHWFHKDPEKEFKAYRSLIKKPIWLNKIEQKALNRAYTIPMQFKADIALLFKNAKLYNKVDTIPYKDAVMLEEQFDTLWPCIVKAFQKKARLAVASQ</sequence>
<gene>
    <name evidence="5" type="ORF">MACK_002618</name>
</gene>
<evidence type="ECO:0000256" key="2">
    <source>
        <dbReference type="PROSITE-ProRule" id="PRU00035"/>
    </source>
</evidence>
<dbReference type="GO" id="GO:0016251">
    <property type="term" value="F:RNA polymerase II general transcription initiation factor activity"/>
    <property type="evidence" value="ECO:0007669"/>
    <property type="project" value="TreeGrafter"/>
</dbReference>
<evidence type="ECO:0000256" key="3">
    <source>
        <dbReference type="SAM" id="MobiDB-lite"/>
    </source>
</evidence>
<dbReference type="InterPro" id="IPR037813">
    <property type="entry name" value="TAF2"/>
</dbReference>
<dbReference type="CDD" id="cd04369">
    <property type="entry name" value="Bromodomain"/>
    <property type="match status" value="1"/>
</dbReference>
<accession>A0A976QV32</accession>
<organism evidence="5 6">
    <name type="scientific">Theileria orientalis</name>
    <dbReference type="NCBI Taxonomy" id="68886"/>
    <lineage>
        <taxon>Eukaryota</taxon>
        <taxon>Sar</taxon>
        <taxon>Alveolata</taxon>
        <taxon>Apicomplexa</taxon>
        <taxon>Aconoidasida</taxon>
        <taxon>Piroplasmida</taxon>
        <taxon>Theileriidae</taxon>
        <taxon>Theileria</taxon>
    </lineage>
</organism>
<dbReference type="PANTHER" id="PTHR15137">
    <property type="entry name" value="TRANSCRIPTION INITIATION FACTOR TFIID"/>
    <property type="match status" value="1"/>
</dbReference>
<feature type="domain" description="Bromo" evidence="4">
    <location>
        <begin position="1672"/>
        <end position="1730"/>
    </location>
</feature>